<reference evidence="2 3" key="1">
    <citation type="submission" date="2015-09" db="EMBL/GenBank/DDBJ databases">
        <title>Sorangium comparison.</title>
        <authorList>
            <person name="Zaburannyi N."/>
            <person name="Bunk B."/>
            <person name="Overmann J."/>
            <person name="Mueller R."/>
        </authorList>
    </citation>
    <scope>NUCLEOTIDE SEQUENCE [LARGE SCALE GENOMIC DNA]</scope>
    <source>
        <strain evidence="2 3">So ce26</strain>
    </source>
</reference>
<feature type="chain" id="PRO_5014940736" description="Secreted protein" evidence="1">
    <location>
        <begin position="20"/>
        <end position="127"/>
    </location>
</feature>
<dbReference type="AlphaFoldDB" id="A0A2L0F3J1"/>
<evidence type="ECO:0000313" key="3">
    <source>
        <dbReference type="Proteomes" id="UP000238348"/>
    </source>
</evidence>
<dbReference type="EMBL" id="CP012673">
    <property type="protein sequence ID" value="AUX46071.1"/>
    <property type="molecule type" value="Genomic_DNA"/>
</dbReference>
<organism evidence="2 3">
    <name type="scientific">Sorangium cellulosum</name>
    <name type="common">Polyangium cellulosum</name>
    <dbReference type="NCBI Taxonomy" id="56"/>
    <lineage>
        <taxon>Bacteria</taxon>
        <taxon>Pseudomonadati</taxon>
        <taxon>Myxococcota</taxon>
        <taxon>Polyangia</taxon>
        <taxon>Polyangiales</taxon>
        <taxon>Polyangiaceae</taxon>
        <taxon>Sorangium</taxon>
    </lineage>
</organism>
<sequence>MSISLLALLCAGASACVGATEGEEYDEQTGQAESELSYVAEIVGARAVFDSHGERMLVTDTRSDGHSAVSEIRRWNHFCWASGGYGTSQQCNYDLPEGQLIEFRACVADRGNPFLSCSPWVTANTAD</sequence>
<name>A0A2L0F3J1_SORCE</name>
<protein>
    <recommendedName>
        <fullName evidence="4">Secreted protein</fullName>
    </recommendedName>
</protein>
<dbReference type="Proteomes" id="UP000238348">
    <property type="component" value="Chromosome"/>
</dbReference>
<accession>A0A2L0F3J1</accession>
<evidence type="ECO:0000256" key="1">
    <source>
        <dbReference type="SAM" id="SignalP"/>
    </source>
</evidence>
<keyword evidence="1" id="KW-0732">Signal</keyword>
<feature type="signal peptide" evidence="1">
    <location>
        <begin position="1"/>
        <end position="19"/>
    </location>
</feature>
<evidence type="ECO:0008006" key="4">
    <source>
        <dbReference type="Google" id="ProtNLM"/>
    </source>
</evidence>
<evidence type="ECO:0000313" key="2">
    <source>
        <dbReference type="EMBL" id="AUX46071.1"/>
    </source>
</evidence>
<proteinExistence type="predicted"/>
<gene>
    <name evidence="2" type="ORF">SOCE26_075760</name>
</gene>